<dbReference type="Proteomes" id="UP000183442">
    <property type="component" value="Unassembled WGS sequence"/>
</dbReference>
<evidence type="ECO:0000313" key="6">
    <source>
        <dbReference type="Proteomes" id="UP000183442"/>
    </source>
</evidence>
<reference evidence="6" key="4">
    <citation type="submission" date="2016-10" db="EMBL/GenBank/DDBJ databases">
        <authorList>
            <person name="Varghese N."/>
        </authorList>
    </citation>
    <scope>NUCLEOTIDE SEQUENCE [LARGE SCALE GENOMIC DNA]</scope>
    <source>
        <strain evidence="6">DSM 16632</strain>
    </source>
</reference>
<sequence>MYKNTIIPQFSDLDGLRHVNNNIIGRWFEFGRNELFKFFTPNLEVNHKTWKLIMLKSEYDFLDQIYYGQDVEILTYILHIGNTSFIIGNEAWQDGKLKAKGKAVIVHYDYIEECKMPIPEDIKNELSKHLIKEEDIGKIYKANVE</sequence>
<reference evidence="4" key="3">
    <citation type="submission" date="2016-10" db="EMBL/GenBank/DDBJ databases">
        <authorList>
            <person name="de Groot N.N."/>
        </authorList>
    </citation>
    <scope>NUCLEOTIDE SEQUENCE [LARGE SCALE GENOMIC DNA]</scope>
    <source>
        <strain evidence="4">DSM 16632</strain>
    </source>
</reference>
<dbReference type="GeneID" id="28489103"/>
<dbReference type="SUPFAM" id="SSF54637">
    <property type="entry name" value="Thioesterase/thiol ester dehydrase-isomerase"/>
    <property type="match status" value="1"/>
</dbReference>
<dbReference type="PANTHER" id="PTHR31793">
    <property type="entry name" value="4-HYDROXYBENZOYL-COA THIOESTERASE FAMILY MEMBER"/>
    <property type="match status" value="1"/>
</dbReference>
<keyword evidence="2 4" id="KW-0378">Hydrolase</keyword>
<name>A0A126QZW2_METOL</name>
<dbReference type="InterPro" id="IPR029069">
    <property type="entry name" value="HotDog_dom_sf"/>
</dbReference>
<dbReference type="Gene3D" id="3.10.129.10">
    <property type="entry name" value="Hotdog Thioesterase"/>
    <property type="match status" value="1"/>
</dbReference>
<dbReference type="RefSeq" id="WP_067146552.1">
    <property type="nucleotide sequence ID" value="NZ_CP014265.1"/>
</dbReference>
<evidence type="ECO:0000256" key="2">
    <source>
        <dbReference type="ARBA" id="ARBA00022801"/>
    </source>
</evidence>
<keyword evidence="5" id="KW-1185">Reference proteome</keyword>
<reference evidence="5" key="2">
    <citation type="submission" date="2016-02" db="EMBL/GenBank/DDBJ databases">
        <title>The draft genome sequence of the rumen methanogen Methanobrevibacter olleyae YLM1.</title>
        <authorList>
            <consortium name="New Zealand Agricultural Greenhouse Gas Research Centre/Pastoral Greenhouse Gas Research Consortium"/>
            <person name="Kelly W.J."/>
            <person name="Li D."/>
            <person name="Lambie S.C."/>
            <person name="Attwood G.T."/>
            <person name="Altermann E."/>
            <person name="Leahy S.C."/>
        </authorList>
    </citation>
    <scope>NUCLEOTIDE SEQUENCE [LARGE SCALE GENOMIC DNA]</scope>
    <source>
        <strain evidence="5">YLM1</strain>
    </source>
</reference>
<dbReference type="PATRIC" id="fig|294671.3.peg.841"/>
<protein>
    <submittedName>
        <fullName evidence="4">Acyl-CoA thioester hydrolase</fullName>
    </submittedName>
    <submittedName>
        <fullName evidence="3">Thioesterase family protein</fullName>
    </submittedName>
</protein>
<dbReference type="InterPro" id="IPR050563">
    <property type="entry name" value="4-hydroxybenzoyl-CoA_TE"/>
</dbReference>
<dbReference type="STRING" id="294671.YLM1_0807"/>
<reference evidence="3 5" key="1">
    <citation type="journal article" date="2016" name="Genome Announc.">
        <title>Draft Genome Sequence of the Rumen Methanogen Methanobrevibacter olleyae YLM1.</title>
        <authorList>
            <person name="Kelly W.J."/>
            <person name="Li D."/>
            <person name="Lambie S.C."/>
            <person name="Cox F."/>
            <person name="Attwood G.T."/>
            <person name="Altermann E."/>
            <person name="Leahy S.C."/>
        </authorList>
    </citation>
    <scope>NUCLEOTIDE SEQUENCE [LARGE SCALE GENOMIC DNA]</scope>
    <source>
        <strain evidence="3 5">YLM1</strain>
    </source>
</reference>
<evidence type="ECO:0000313" key="3">
    <source>
        <dbReference type="EMBL" id="AMK15364.1"/>
    </source>
</evidence>
<dbReference type="Proteomes" id="UP000066376">
    <property type="component" value="Chromosome"/>
</dbReference>
<gene>
    <name evidence="4" type="ORF">SAMN02910297_01553</name>
    <name evidence="3" type="ORF">YLM1_0807</name>
</gene>
<dbReference type="OrthoDB" id="56956at2157"/>
<dbReference type="Pfam" id="PF13279">
    <property type="entry name" value="4HBT_2"/>
    <property type="match status" value="1"/>
</dbReference>
<evidence type="ECO:0000313" key="4">
    <source>
        <dbReference type="EMBL" id="SFL70275.1"/>
    </source>
</evidence>
<accession>A0A126QZW2</accession>
<comment type="similarity">
    <text evidence="1">Belongs to the 4-hydroxybenzoyl-CoA thioesterase family.</text>
</comment>
<evidence type="ECO:0000256" key="1">
    <source>
        <dbReference type="ARBA" id="ARBA00005953"/>
    </source>
</evidence>
<dbReference type="PANTHER" id="PTHR31793:SF27">
    <property type="entry name" value="NOVEL THIOESTERASE SUPERFAMILY DOMAIN AND SAPOSIN A-TYPE DOMAIN CONTAINING PROTEIN (0610012H03RIK)"/>
    <property type="match status" value="1"/>
</dbReference>
<organism evidence="3 5">
    <name type="scientific">Methanobrevibacter olleyae</name>
    <dbReference type="NCBI Taxonomy" id="294671"/>
    <lineage>
        <taxon>Archaea</taxon>
        <taxon>Methanobacteriati</taxon>
        <taxon>Methanobacteriota</taxon>
        <taxon>Methanomada group</taxon>
        <taxon>Methanobacteria</taxon>
        <taxon>Methanobacteriales</taxon>
        <taxon>Methanobacteriaceae</taxon>
        <taxon>Methanobrevibacter</taxon>
    </lineage>
</organism>
<proteinExistence type="inferred from homology"/>
<dbReference type="AlphaFoldDB" id="A0A126QZW2"/>
<dbReference type="EMBL" id="FOTL01000029">
    <property type="protein sequence ID" value="SFL70275.1"/>
    <property type="molecule type" value="Genomic_DNA"/>
</dbReference>
<dbReference type="CDD" id="cd00586">
    <property type="entry name" value="4HBT"/>
    <property type="match status" value="1"/>
</dbReference>
<evidence type="ECO:0000313" key="5">
    <source>
        <dbReference type="Proteomes" id="UP000066376"/>
    </source>
</evidence>
<dbReference type="GO" id="GO:0047617">
    <property type="term" value="F:fatty acyl-CoA hydrolase activity"/>
    <property type="evidence" value="ECO:0007669"/>
    <property type="project" value="TreeGrafter"/>
</dbReference>
<dbReference type="KEGG" id="mol:YLM1_0807"/>
<dbReference type="EMBL" id="CP014265">
    <property type="protein sequence ID" value="AMK15364.1"/>
    <property type="molecule type" value="Genomic_DNA"/>
</dbReference>